<evidence type="ECO:0000256" key="7">
    <source>
        <dbReference type="ARBA" id="ARBA00023136"/>
    </source>
</evidence>
<feature type="transmembrane region" description="Helical" evidence="10">
    <location>
        <begin position="117"/>
        <end position="135"/>
    </location>
</feature>
<evidence type="ECO:0000313" key="12">
    <source>
        <dbReference type="Proteomes" id="UP001558652"/>
    </source>
</evidence>
<keyword evidence="7 10" id="KW-0472">Membrane</keyword>
<feature type="transmembrane region" description="Helical" evidence="10">
    <location>
        <begin position="66"/>
        <end position="82"/>
    </location>
</feature>
<reference evidence="11 12" key="1">
    <citation type="submission" date="2024-07" db="EMBL/GenBank/DDBJ databases">
        <title>Chromosome-level genome assembly of the water stick insect Ranatra chinensis (Heteroptera: Nepidae).</title>
        <authorList>
            <person name="Liu X."/>
        </authorList>
    </citation>
    <scope>NUCLEOTIDE SEQUENCE [LARGE SCALE GENOMIC DNA]</scope>
    <source>
        <strain evidence="11">Cailab_2021Rc</strain>
        <tissue evidence="11">Muscle</tissue>
    </source>
</reference>
<keyword evidence="8 10" id="KW-0675">Receptor</keyword>
<feature type="transmembrane region" description="Helical" evidence="10">
    <location>
        <begin position="295"/>
        <end position="312"/>
    </location>
</feature>
<dbReference type="GO" id="GO:0007165">
    <property type="term" value="P:signal transduction"/>
    <property type="evidence" value="ECO:0007669"/>
    <property type="project" value="UniProtKB-KW"/>
</dbReference>
<sequence length="388" mass="44642">MEYEDIFYRHTRLLKIFGVSLTAQEPGWLSKIYFAVVVLALAMNSCFQMVGILLPGVSPVDRAKGLVSFFVFSVGGFKIYVLQTKRKELLYLFEKLDLPGARASTYMMRKVRAIHKAYTGCLVLMVFVWIAYPVLVKEVELPVPYWWPSGVASKQRKMVLFCFVTACLAWACGAHESSDTLFLLFAGQICRRFDSINDSLVTLGRDNIEADYRRSTVKPDSMGLAIVKDADKTRDEILLKECIREHVDVIKLVRVLDEVLDIIFFVQVIQSTLVCVMTFFAVFKLGDPLDSIPKFLPILIATYLQFYMYCWMGEEISFHSDDLHKAVYCSQWYMCNRRVMSSIVVMETFTKTHFKLDAGHLFRIGLRTFVLVLEQSFSYFMVLRAITK</sequence>
<organism evidence="11 12">
    <name type="scientific">Ranatra chinensis</name>
    <dbReference type="NCBI Taxonomy" id="642074"/>
    <lineage>
        <taxon>Eukaryota</taxon>
        <taxon>Metazoa</taxon>
        <taxon>Ecdysozoa</taxon>
        <taxon>Arthropoda</taxon>
        <taxon>Hexapoda</taxon>
        <taxon>Insecta</taxon>
        <taxon>Pterygota</taxon>
        <taxon>Neoptera</taxon>
        <taxon>Paraneoptera</taxon>
        <taxon>Hemiptera</taxon>
        <taxon>Heteroptera</taxon>
        <taxon>Panheteroptera</taxon>
        <taxon>Nepomorpha</taxon>
        <taxon>Nepidae</taxon>
        <taxon>Ranatrinae</taxon>
        <taxon>Ranatra</taxon>
    </lineage>
</organism>
<dbReference type="AlphaFoldDB" id="A0ABD0Y406"/>
<evidence type="ECO:0000256" key="10">
    <source>
        <dbReference type="RuleBase" id="RU351113"/>
    </source>
</evidence>
<keyword evidence="4 10" id="KW-0812">Transmembrane</keyword>
<evidence type="ECO:0000313" key="11">
    <source>
        <dbReference type="EMBL" id="KAL1122140.1"/>
    </source>
</evidence>
<keyword evidence="12" id="KW-1185">Reference proteome</keyword>
<proteinExistence type="inferred from homology"/>
<comment type="caution">
    <text evidence="10">Lacks conserved residue(s) required for the propagation of feature annotation.</text>
</comment>
<dbReference type="Pfam" id="PF02949">
    <property type="entry name" value="7tm_6"/>
    <property type="match status" value="1"/>
</dbReference>
<keyword evidence="9 10" id="KW-0807">Transducer</keyword>
<dbReference type="Proteomes" id="UP001558652">
    <property type="component" value="Unassembled WGS sequence"/>
</dbReference>
<evidence type="ECO:0000256" key="1">
    <source>
        <dbReference type="ARBA" id="ARBA00004651"/>
    </source>
</evidence>
<dbReference type="InterPro" id="IPR004117">
    <property type="entry name" value="7tm6_olfct_rcpt"/>
</dbReference>
<keyword evidence="5 10" id="KW-0552">Olfaction</keyword>
<evidence type="ECO:0000256" key="9">
    <source>
        <dbReference type="ARBA" id="ARBA00023224"/>
    </source>
</evidence>
<dbReference type="PANTHER" id="PTHR21137">
    <property type="entry name" value="ODORANT RECEPTOR"/>
    <property type="match status" value="1"/>
</dbReference>
<dbReference type="GO" id="GO:0005886">
    <property type="term" value="C:plasma membrane"/>
    <property type="evidence" value="ECO:0007669"/>
    <property type="project" value="UniProtKB-SubCell"/>
</dbReference>
<evidence type="ECO:0000256" key="4">
    <source>
        <dbReference type="ARBA" id="ARBA00022692"/>
    </source>
</evidence>
<dbReference type="EMBL" id="JBFDAA010000014">
    <property type="protein sequence ID" value="KAL1122140.1"/>
    <property type="molecule type" value="Genomic_DNA"/>
</dbReference>
<gene>
    <name evidence="11" type="ORF">AAG570_003545</name>
</gene>
<evidence type="ECO:0000256" key="3">
    <source>
        <dbReference type="ARBA" id="ARBA00022606"/>
    </source>
</evidence>
<evidence type="ECO:0000256" key="2">
    <source>
        <dbReference type="ARBA" id="ARBA00022475"/>
    </source>
</evidence>
<evidence type="ECO:0000256" key="8">
    <source>
        <dbReference type="ARBA" id="ARBA00023170"/>
    </source>
</evidence>
<comment type="similarity">
    <text evidence="10">Belongs to the insect chemoreceptor superfamily. Heteromeric odorant receptor channel (TC 1.A.69) family.</text>
</comment>
<evidence type="ECO:0000256" key="5">
    <source>
        <dbReference type="ARBA" id="ARBA00022725"/>
    </source>
</evidence>
<keyword evidence="2" id="KW-1003">Cell membrane</keyword>
<feature type="transmembrane region" description="Helical" evidence="10">
    <location>
        <begin position="32"/>
        <end position="54"/>
    </location>
</feature>
<evidence type="ECO:0000256" key="6">
    <source>
        <dbReference type="ARBA" id="ARBA00022989"/>
    </source>
</evidence>
<comment type="caution">
    <text evidence="11">The sequence shown here is derived from an EMBL/GenBank/DDBJ whole genome shotgun (WGS) entry which is preliminary data.</text>
</comment>
<feature type="transmembrane region" description="Helical" evidence="10">
    <location>
        <begin position="259"/>
        <end position="283"/>
    </location>
</feature>
<protein>
    <recommendedName>
        <fullName evidence="10">Odorant receptor</fullName>
    </recommendedName>
</protein>
<keyword evidence="3 10" id="KW-0716">Sensory transduction</keyword>
<keyword evidence="6 10" id="KW-1133">Transmembrane helix</keyword>
<dbReference type="PANTHER" id="PTHR21137:SF35">
    <property type="entry name" value="ODORANT RECEPTOR 19A-RELATED"/>
    <property type="match status" value="1"/>
</dbReference>
<dbReference type="GO" id="GO:0007608">
    <property type="term" value="P:sensory perception of smell"/>
    <property type="evidence" value="ECO:0007669"/>
    <property type="project" value="UniProtKB-KW"/>
</dbReference>
<accession>A0ABD0Y406</accession>
<name>A0ABD0Y406_9HEMI</name>
<comment type="subcellular location">
    <subcellularLocation>
        <location evidence="1 10">Cell membrane</location>
        <topology evidence="1 10">Multi-pass membrane protein</topology>
    </subcellularLocation>
</comment>